<evidence type="ECO:0000256" key="2">
    <source>
        <dbReference type="ARBA" id="ARBA00023015"/>
    </source>
</evidence>
<dbReference type="Pfam" id="PF08744">
    <property type="entry name" value="NOZZLE"/>
    <property type="match status" value="1"/>
</dbReference>
<keyword evidence="1" id="KW-0678">Repressor</keyword>
<evidence type="ECO:0000256" key="3">
    <source>
        <dbReference type="ARBA" id="ARBA00023163"/>
    </source>
</evidence>
<gene>
    <name evidence="5" type="ORF">SAY87_005121</name>
</gene>
<organism evidence="5 6">
    <name type="scientific">Trapa incisa</name>
    <dbReference type="NCBI Taxonomy" id="236973"/>
    <lineage>
        <taxon>Eukaryota</taxon>
        <taxon>Viridiplantae</taxon>
        <taxon>Streptophyta</taxon>
        <taxon>Embryophyta</taxon>
        <taxon>Tracheophyta</taxon>
        <taxon>Spermatophyta</taxon>
        <taxon>Magnoliopsida</taxon>
        <taxon>eudicotyledons</taxon>
        <taxon>Gunneridae</taxon>
        <taxon>Pentapetalae</taxon>
        <taxon>rosids</taxon>
        <taxon>malvids</taxon>
        <taxon>Myrtales</taxon>
        <taxon>Lythraceae</taxon>
        <taxon>Trapa</taxon>
    </lineage>
</organism>
<evidence type="ECO:0000256" key="1">
    <source>
        <dbReference type="ARBA" id="ARBA00022491"/>
    </source>
</evidence>
<accession>A0AAN7PP21</accession>
<dbReference type="PANTHER" id="PTHR33388">
    <property type="entry name" value="OS01G0212500 PROTEIN"/>
    <property type="match status" value="1"/>
</dbReference>
<dbReference type="AlphaFoldDB" id="A0AAN7PP21"/>
<dbReference type="Proteomes" id="UP001345219">
    <property type="component" value="Chromosome 4"/>
</dbReference>
<keyword evidence="6" id="KW-1185">Reference proteome</keyword>
<sequence length="373" mass="40196">MAQEEQNQRGSSGTGSSGMVGGGGGGGGSAVGISKSSKKQKQKKVPQRGLGVAQLERIRIEELKKKDAAGAIAATAILPPPQPIIPQDSVDNAFVRDSLANTGNSEVLEMGRGIGGIMVRGNVQRNSAFAIRSNWAPQGETDHVWPLPGPIPGVQLGYLNQMNVIVPPAPISSNSSSKPSPLLNLQMEPPSNQNYNYTQALPRVEKAVSMKRTHPFSLEDPPPVALSHKITHHIDLTDESTSHGGGIMFRNEYPDGLSISGSRYTPESNSKKGLRDHCILREVLTLAPPSTPSTWMNSKPVDPLPLHHEPRHLDQGHLEELGIFQQGSIKVGQQHLLHYSFLPPSIPHLTLAGSESKYGNGEDQELIDLELRL</sequence>
<feature type="compositionally biased region" description="Gly residues" evidence="4">
    <location>
        <begin position="12"/>
        <end position="30"/>
    </location>
</feature>
<name>A0AAN7PP21_9MYRT</name>
<evidence type="ECO:0000256" key="4">
    <source>
        <dbReference type="SAM" id="MobiDB-lite"/>
    </source>
</evidence>
<evidence type="ECO:0000313" key="6">
    <source>
        <dbReference type="Proteomes" id="UP001345219"/>
    </source>
</evidence>
<protein>
    <submittedName>
        <fullName evidence="5">Uncharacterized protein</fullName>
    </submittedName>
</protein>
<feature type="compositionally biased region" description="Basic residues" evidence="4">
    <location>
        <begin position="36"/>
        <end position="46"/>
    </location>
</feature>
<evidence type="ECO:0000313" key="5">
    <source>
        <dbReference type="EMBL" id="KAK4751639.1"/>
    </source>
</evidence>
<dbReference type="GO" id="GO:0003700">
    <property type="term" value="F:DNA-binding transcription factor activity"/>
    <property type="evidence" value="ECO:0007669"/>
    <property type="project" value="InterPro"/>
</dbReference>
<keyword evidence="2" id="KW-0805">Transcription regulation</keyword>
<proteinExistence type="predicted"/>
<dbReference type="InterPro" id="IPR014855">
    <property type="entry name" value="NOZZLE"/>
</dbReference>
<comment type="caution">
    <text evidence="5">The sequence shown here is derived from an EMBL/GenBank/DDBJ whole genome shotgun (WGS) entry which is preliminary data.</text>
</comment>
<reference evidence="5 6" key="1">
    <citation type="journal article" date="2023" name="Hortic Res">
        <title>Pangenome of water caltrop reveals structural variations and asymmetric subgenome divergence after allopolyploidization.</title>
        <authorList>
            <person name="Zhang X."/>
            <person name="Chen Y."/>
            <person name="Wang L."/>
            <person name="Yuan Y."/>
            <person name="Fang M."/>
            <person name="Shi L."/>
            <person name="Lu R."/>
            <person name="Comes H.P."/>
            <person name="Ma Y."/>
            <person name="Chen Y."/>
            <person name="Huang G."/>
            <person name="Zhou Y."/>
            <person name="Zheng Z."/>
            <person name="Qiu Y."/>
        </authorList>
    </citation>
    <scope>NUCLEOTIDE SEQUENCE [LARGE SCALE GENOMIC DNA]</scope>
    <source>
        <tissue evidence="5">Roots</tissue>
    </source>
</reference>
<keyword evidence="3" id="KW-0804">Transcription</keyword>
<feature type="region of interest" description="Disordered" evidence="4">
    <location>
        <begin position="1"/>
        <end position="49"/>
    </location>
</feature>
<dbReference type="PANTHER" id="PTHR33388:SF1">
    <property type="entry name" value="PROTEIN SPEAR2"/>
    <property type="match status" value="1"/>
</dbReference>
<dbReference type="InterPro" id="IPR040356">
    <property type="entry name" value="SPEAR"/>
</dbReference>
<dbReference type="EMBL" id="JAXIOK010000017">
    <property type="protein sequence ID" value="KAK4751639.1"/>
    <property type="molecule type" value="Genomic_DNA"/>
</dbReference>